<reference evidence="2 3" key="1">
    <citation type="submission" date="2024-01" db="EMBL/GenBank/DDBJ databases">
        <title>The genome of the rayed Mediterranean limpet Patella caerulea (Linnaeus, 1758).</title>
        <authorList>
            <person name="Anh-Thu Weber A."/>
            <person name="Halstead-Nussloch G."/>
        </authorList>
    </citation>
    <scope>NUCLEOTIDE SEQUENCE [LARGE SCALE GENOMIC DNA]</scope>
    <source>
        <strain evidence="2">AATW-2023a</strain>
        <tissue evidence="2">Whole specimen</tissue>
    </source>
</reference>
<keyword evidence="3" id="KW-1185">Reference proteome</keyword>
<dbReference type="InterPro" id="IPR029063">
    <property type="entry name" value="SAM-dependent_MTases_sf"/>
</dbReference>
<dbReference type="Pfam" id="PF05050">
    <property type="entry name" value="Methyltransf_21"/>
    <property type="match status" value="1"/>
</dbReference>
<protein>
    <recommendedName>
        <fullName evidence="1">Methyltransferase FkbM domain-containing protein</fullName>
    </recommendedName>
</protein>
<dbReference type="Proteomes" id="UP001347796">
    <property type="component" value="Unassembled WGS sequence"/>
</dbReference>
<dbReference type="EMBL" id="JAZGQO010000018">
    <property type="protein sequence ID" value="KAK6167557.1"/>
    <property type="molecule type" value="Genomic_DNA"/>
</dbReference>
<dbReference type="PANTHER" id="PTHR34203:SF15">
    <property type="entry name" value="SLL1173 PROTEIN"/>
    <property type="match status" value="1"/>
</dbReference>
<name>A0AAN8G048_PATCE</name>
<proteinExistence type="predicted"/>
<dbReference type="InterPro" id="IPR052514">
    <property type="entry name" value="SAM-dependent_MTase"/>
</dbReference>
<feature type="domain" description="Methyltransferase FkbM" evidence="1">
    <location>
        <begin position="127"/>
        <end position="289"/>
    </location>
</feature>
<evidence type="ECO:0000259" key="1">
    <source>
        <dbReference type="Pfam" id="PF05050"/>
    </source>
</evidence>
<organism evidence="2 3">
    <name type="scientific">Patella caerulea</name>
    <name type="common">Rayed Mediterranean limpet</name>
    <dbReference type="NCBI Taxonomy" id="87958"/>
    <lineage>
        <taxon>Eukaryota</taxon>
        <taxon>Metazoa</taxon>
        <taxon>Spiralia</taxon>
        <taxon>Lophotrochozoa</taxon>
        <taxon>Mollusca</taxon>
        <taxon>Gastropoda</taxon>
        <taxon>Patellogastropoda</taxon>
        <taxon>Patelloidea</taxon>
        <taxon>Patellidae</taxon>
        <taxon>Patella</taxon>
    </lineage>
</organism>
<dbReference type="NCBIfam" id="TIGR01444">
    <property type="entry name" value="fkbM_fam"/>
    <property type="match status" value="1"/>
</dbReference>
<evidence type="ECO:0000313" key="2">
    <source>
        <dbReference type="EMBL" id="KAK6167557.1"/>
    </source>
</evidence>
<accession>A0AAN8G048</accession>
<sequence length="316" mass="36103">MFVRRHARRILLVLLGVALTITFQYVSLKNVMIANNAPITTTARTTAEILLWNSTSWAEWKNFCGGPNQFDSASLQTPAGNLRIFIHDIKADKWVSGEIKKHGAWEPDLMKLIYHYMAEDKDLNLLDIGSHIGQFSLMAARMGRMAIAVDPLLENVLRLCNSIELNNYKSLVKVFYVALSDSRKKVSFVRNTGNIGGTRIKSVNKTTGTSFNPNIIDTVFLDDILPFIPFNRAFIKMDVEAHENNVLKGSNNLFATLDIPFVLMEWMQHINNPTSANEIINFMNLRNYKAYLVNTTNKLLEFKDYKKWPVNVLWKK</sequence>
<dbReference type="PANTHER" id="PTHR34203">
    <property type="entry name" value="METHYLTRANSFERASE, FKBM FAMILY PROTEIN"/>
    <property type="match status" value="1"/>
</dbReference>
<gene>
    <name evidence="2" type="ORF">SNE40_021555</name>
</gene>
<dbReference type="Gene3D" id="3.40.50.150">
    <property type="entry name" value="Vaccinia Virus protein VP39"/>
    <property type="match status" value="1"/>
</dbReference>
<dbReference type="InterPro" id="IPR006342">
    <property type="entry name" value="FkbM_mtfrase"/>
</dbReference>
<evidence type="ECO:0000313" key="3">
    <source>
        <dbReference type="Proteomes" id="UP001347796"/>
    </source>
</evidence>
<comment type="caution">
    <text evidence="2">The sequence shown here is derived from an EMBL/GenBank/DDBJ whole genome shotgun (WGS) entry which is preliminary data.</text>
</comment>
<dbReference type="AlphaFoldDB" id="A0AAN8G048"/>
<dbReference type="SUPFAM" id="SSF53335">
    <property type="entry name" value="S-adenosyl-L-methionine-dependent methyltransferases"/>
    <property type="match status" value="1"/>
</dbReference>